<evidence type="ECO:0000313" key="1">
    <source>
        <dbReference type="EMBL" id="KAI3708831.1"/>
    </source>
</evidence>
<proteinExistence type="predicted"/>
<protein>
    <submittedName>
        <fullName evidence="1">Uncharacterized protein</fullName>
    </submittedName>
</protein>
<dbReference type="Proteomes" id="UP001055811">
    <property type="component" value="Linkage Group LG07"/>
</dbReference>
<accession>A0ACB9AFV0</accession>
<name>A0ACB9AFV0_CICIN</name>
<organism evidence="1 2">
    <name type="scientific">Cichorium intybus</name>
    <name type="common">Chicory</name>
    <dbReference type="NCBI Taxonomy" id="13427"/>
    <lineage>
        <taxon>Eukaryota</taxon>
        <taxon>Viridiplantae</taxon>
        <taxon>Streptophyta</taxon>
        <taxon>Embryophyta</taxon>
        <taxon>Tracheophyta</taxon>
        <taxon>Spermatophyta</taxon>
        <taxon>Magnoliopsida</taxon>
        <taxon>eudicotyledons</taxon>
        <taxon>Gunneridae</taxon>
        <taxon>Pentapetalae</taxon>
        <taxon>asterids</taxon>
        <taxon>campanulids</taxon>
        <taxon>Asterales</taxon>
        <taxon>Asteraceae</taxon>
        <taxon>Cichorioideae</taxon>
        <taxon>Cichorieae</taxon>
        <taxon>Cichoriinae</taxon>
        <taxon>Cichorium</taxon>
    </lineage>
</organism>
<gene>
    <name evidence="1" type="ORF">L2E82_38323</name>
</gene>
<comment type="caution">
    <text evidence="1">The sequence shown here is derived from an EMBL/GenBank/DDBJ whole genome shotgun (WGS) entry which is preliminary data.</text>
</comment>
<evidence type="ECO:0000313" key="2">
    <source>
        <dbReference type="Proteomes" id="UP001055811"/>
    </source>
</evidence>
<reference evidence="1 2" key="2">
    <citation type="journal article" date="2022" name="Mol. Ecol. Resour.">
        <title>The genomes of chicory, endive, great burdock and yacon provide insights into Asteraceae paleo-polyploidization history and plant inulin production.</title>
        <authorList>
            <person name="Fan W."/>
            <person name="Wang S."/>
            <person name="Wang H."/>
            <person name="Wang A."/>
            <person name="Jiang F."/>
            <person name="Liu H."/>
            <person name="Zhao H."/>
            <person name="Xu D."/>
            <person name="Zhang Y."/>
        </authorList>
    </citation>
    <scope>NUCLEOTIDE SEQUENCE [LARGE SCALE GENOMIC DNA]</scope>
    <source>
        <strain evidence="2">cv. Punajuju</strain>
        <tissue evidence="1">Leaves</tissue>
    </source>
</reference>
<reference evidence="2" key="1">
    <citation type="journal article" date="2022" name="Mol. Ecol. Resour.">
        <title>The genomes of chicory, endive, great burdock and yacon provide insights into Asteraceae palaeo-polyploidization history and plant inulin production.</title>
        <authorList>
            <person name="Fan W."/>
            <person name="Wang S."/>
            <person name="Wang H."/>
            <person name="Wang A."/>
            <person name="Jiang F."/>
            <person name="Liu H."/>
            <person name="Zhao H."/>
            <person name="Xu D."/>
            <person name="Zhang Y."/>
        </authorList>
    </citation>
    <scope>NUCLEOTIDE SEQUENCE [LARGE SCALE GENOMIC DNA]</scope>
    <source>
        <strain evidence="2">cv. Punajuju</strain>
    </source>
</reference>
<keyword evidence="2" id="KW-1185">Reference proteome</keyword>
<dbReference type="EMBL" id="CM042015">
    <property type="protein sequence ID" value="KAI3708831.1"/>
    <property type="molecule type" value="Genomic_DNA"/>
</dbReference>
<sequence>MGETSITTLLSWKVPSPFFFAVYLRQAKLCLLIFPNSICSMSLTEDPSAVSEHQPSIPPETFSPLCNTKAEDIVESWVIALNLKNMHLDDSIPNGNVHAFKVEVCSSTIQHVLVYSKMSSAAGKAPAAGQAVYSA</sequence>